<feature type="transmembrane region" description="Helical" evidence="1">
    <location>
        <begin position="39"/>
        <end position="61"/>
    </location>
</feature>
<comment type="caution">
    <text evidence="2">The sequence shown here is derived from an EMBL/GenBank/DDBJ whole genome shotgun (WGS) entry which is preliminary data.</text>
</comment>
<protein>
    <recommendedName>
        <fullName evidence="3">Acyltransferase 3 domain-containing protein</fullName>
    </recommendedName>
</protein>
<reference evidence="2" key="1">
    <citation type="submission" date="2019-08" db="EMBL/GenBank/DDBJ databases">
        <authorList>
            <person name="Kucharzyk K."/>
            <person name="Murdoch R.W."/>
            <person name="Higgins S."/>
            <person name="Loffler F."/>
        </authorList>
    </citation>
    <scope>NUCLEOTIDE SEQUENCE</scope>
</reference>
<dbReference type="AlphaFoldDB" id="A0A645F1S3"/>
<dbReference type="EMBL" id="VSSQ01053593">
    <property type="protein sequence ID" value="MPN07606.1"/>
    <property type="molecule type" value="Genomic_DNA"/>
</dbReference>
<proteinExistence type="predicted"/>
<evidence type="ECO:0000256" key="1">
    <source>
        <dbReference type="SAM" id="Phobius"/>
    </source>
</evidence>
<accession>A0A645F1S3</accession>
<feature type="transmembrane region" description="Helical" evidence="1">
    <location>
        <begin position="105"/>
        <end position="127"/>
    </location>
</feature>
<feature type="transmembrane region" description="Helical" evidence="1">
    <location>
        <begin position="153"/>
        <end position="172"/>
    </location>
</feature>
<name>A0A645F1S3_9ZZZZ</name>
<organism evidence="2">
    <name type="scientific">bioreactor metagenome</name>
    <dbReference type="NCBI Taxonomy" id="1076179"/>
    <lineage>
        <taxon>unclassified sequences</taxon>
        <taxon>metagenomes</taxon>
        <taxon>ecological metagenomes</taxon>
    </lineage>
</organism>
<keyword evidence="1" id="KW-0472">Membrane</keyword>
<feature type="transmembrane region" description="Helical" evidence="1">
    <location>
        <begin position="12"/>
        <end position="32"/>
    </location>
</feature>
<evidence type="ECO:0008006" key="3">
    <source>
        <dbReference type="Google" id="ProtNLM"/>
    </source>
</evidence>
<evidence type="ECO:0000313" key="2">
    <source>
        <dbReference type="EMBL" id="MPN07606.1"/>
    </source>
</evidence>
<sequence>MGDLRFWLNQLPLLLCDYAAGMLGAVAFVRLAAVGRRPLAVWGFSALAVGCIWGILRIARLQAAAQELQSSQLVLRFPLSLLFGCLLVALPLAARPLRAVFDNRVMRFLAGISFNLYIWHQYLAVLLKKLHLPPWSGEVPPNQTGNLQWQHRYALLIWAAAFAAALFGTYVIERPLARLLRTKGAKPGPAITRAI</sequence>
<keyword evidence="1" id="KW-1133">Transmembrane helix</keyword>
<feature type="transmembrane region" description="Helical" evidence="1">
    <location>
        <begin position="73"/>
        <end position="93"/>
    </location>
</feature>
<keyword evidence="1" id="KW-0812">Transmembrane</keyword>
<gene>
    <name evidence="2" type="ORF">SDC9_154877</name>
</gene>